<dbReference type="GO" id="GO:0045429">
    <property type="term" value="P:positive regulation of nitric oxide biosynthetic process"/>
    <property type="evidence" value="ECO:0007669"/>
    <property type="project" value="TreeGrafter"/>
</dbReference>
<dbReference type="PANTHER" id="PTHR12737">
    <property type="entry name" value="DIMETHYLARGININE DIMETHYLAMINOHYDROLASE"/>
    <property type="match status" value="1"/>
</dbReference>
<protein>
    <recommendedName>
        <fullName evidence="5">Dimethylargininase</fullName>
    </recommendedName>
</protein>
<dbReference type="Proteomes" id="UP001054857">
    <property type="component" value="Unassembled WGS sequence"/>
</dbReference>
<feature type="non-terminal residue" evidence="3">
    <location>
        <position position="1"/>
    </location>
</feature>
<dbReference type="GO" id="GO:0000052">
    <property type="term" value="P:citrulline metabolic process"/>
    <property type="evidence" value="ECO:0007669"/>
    <property type="project" value="TreeGrafter"/>
</dbReference>
<evidence type="ECO:0000313" key="3">
    <source>
        <dbReference type="EMBL" id="GFR47951.1"/>
    </source>
</evidence>
<evidence type="ECO:0000313" key="4">
    <source>
        <dbReference type="Proteomes" id="UP001054857"/>
    </source>
</evidence>
<organism evidence="3 4">
    <name type="scientific">Astrephomene gubernaculifera</name>
    <dbReference type="NCBI Taxonomy" id="47775"/>
    <lineage>
        <taxon>Eukaryota</taxon>
        <taxon>Viridiplantae</taxon>
        <taxon>Chlorophyta</taxon>
        <taxon>core chlorophytes</taxon>
        <taxon>Chlorophyceae</taxon>
        <taxon>CS clade</taxon>
        <taxon>Chlamydomonadales</taxon>
        <taxon>Astrephomenaceae</taxon>
        <taxon>Astrephomene</taxon>
    </lineage>
</organism>
<dbReference type="PANTHER" id="PTHR12737:SF9">
    <property type="entry name" value="DIMETHYLARGININASE"/>
    <property type="match status" value="1"/>
</dbReference>
<dbReference type="Gene3D" id="3.75.10.10">
    <property type="entry name" value="L-arginine/glycine Amidinotransferase, Chain A"/>
    <property type="match status" value="1"/>
</dbReference>
<keyword evidence="2" id="KW-0378">Hydrolase</keyword>
<dbReference type="InterPro" id="IPR033199">
    <property type="entry name" value="DDAH-like"/>
</dbReference>
<evidence type="ECO:0008006" key="5">
    <source>
        <dbReference type="Google" id="ProtNLM"/>
    </source>
</evidence>
<accession>A0AAD3DTY5</accession>
<dbReference type="SUPFAM" id="SSF55909">
    <property type="entry name" value="Pentein"/>
    <property type="match status" value="1"/>
</dbReference>
<gene>
    <name evidence="3" type="ORF">Agub_g9755</name>
</gene>
<sequence length="201" mass="21351">DTPLYSLQSFKVVMQMQDRYFRVTHALVRGLAGTFEDALALEPPPEPIIVTLASEQHNQYTALLRSLVPKVVEISADDSCPDCVFIEDTALVINDQHAIITRPGAPSRQPEPGPVATALQSLGFPRVDYLQPPATLDGGDVLILPWAVLAATSGRTNEEGLRQLQQLAQQAGGPPVYGFSVAEAAKAAAAAEAAAAAVLKQ</sequence>
<reference evidence="3 4" key="1">
    <citation type="journal article" date="2021" name="Sci. Rep.">
        <title>Genome sequencing of the multicellular alga Astrephomene provides insights into convergent evolution of germ-soma differentiation.</title>
        <authorList>
            <person name="Yamashita S."/>
            <person name="Yamamoto K."/>
            <person name="Matsuzaki R."/>
            <person name="Suzuki S."/>
            <person name="Yamaguchi H."/>
            <person name="Hirooka S."/>
            <person name="Minakuchi Y."/>
            <person name="Miyagishima S."/>
            <person name="Kawachi M."/>
            <person name="Toyoda A."/>
            <person name="Nozaki H."/>
        </authorList>
    </citation>
    <scope>NUCLEOTIDE SEQUENCE [LARGE SCALE GENOMIC DNA]</scope>
    <source>
        <strain evidence="3 4">NIES-4017</strain>
    </source>
</reference>
<keyword evidence="4" id="KW-1185">Reference proteome</keyword>
<dbReference type="GO" id="GO:0016597">
    <property type="term" value="F:amino acid binding"/>
    <property type="evidence" value="ECO:0007669"/>
    <property type="project" value="TreeGrafter"/>
</dbReference>
<comment type="caution">
    <text evidence="3">The sequence shown here is derived from an EMBL/GenBank/DDBJ whole genome shotgun (WGS) entry which is preliminary data.</text>
</comment>
<dbReference type="AlphaFoldDB" id="A0AAD3DTY5"/>
<name>A0AAD3DTY5_9CHLO</name>
<feature type="non-terminal residue" evidence="3">
    <location>
        <position position="201"/>
    </location>
</feature>
<dbReference type="EMBL" id="BMAR01000021">
    <property type="protein sequence ID" value="GFR47951.1"/>
    <property type="molecule type" value="Genomic_DNA"/>
</dbReference>
<evidence type="ECO:0000256" key="1">
    <source>
        <dbReference type="ARBA" id="ARBA00008532"/>
    </source>
</evidence>
<evidence type="ECO:0000256" key="2">
    <source>
        <dbReference type="ARBA" id="ARBA00022801"/>
    </source>
</evidence>
<dbReference type="GO" id="GO:0016403">
    <property type="term" value="F:dimethylargininase activity"/>
    <property type="evidence" value="ECO:0007669"/>
    <property type="project" value="TreeGrafter"/>
</dbReference>
<proteinExistence type="inferred from homology"/>
<comment type="similarity">
    <text evidence="1">Belongs to the DDAH family.</text>
</comment>
<dbReference type="GO" id="GO:0006525">
    <property type="term" value="P:arginine metabolic process"/>
    <property type="evidence" value="ECO:0007669"/>
    <property type="project" value="TreeGrafter"/>
</dbReference>